<gene>
    <name evidence="2" type="ORF">QBC36DRAFT_128453</name>
</gene>
<evidence type="ECO:0000313" key="2">
    <source>
        <dbReference type="EMBL" id="KAK4177560.1"/>
    </source>
</evidence>
<dbReference type="EMBL" id="MU866161">
    <property type="protein sequence ID" value="KAK4177560.1"/>
    <property type="molecule type" value="Genomic_DNA"/>
</dbReference>
<sequence length="302" mass="32793">MATNLTLPTPPFIHAPGIENLRDAGGYPVETQSGKAIRKGILFRAADPTHLNDEGVAILQRLGITHIYDLRSLVELANGREQPREWEGARRVHTPVFLDTDYSPEALALRFRNYSGGTEGFVKAYASILSGAISPNNPYRPFRTILEHLASSPETLTPILIHCSAGKDRTGVIIALILSLCGVSDEVIAHEYSLTEIGLARRKESIVDKLTAPGAPHEGNRTAAEAQVGARKEYMLATLTNIQQTYGSVEEYLLNHMGLGQQTLEQIKKNLVVDLAEGEETVPVPWKGNDGAGACSDCSSLK</sequence>
<name>A0AAN6W9N5_9PEZI</name>
<dbReference type="Pfam" id="PF13350">
    <property type="entry name" value="Y_phosphatase3"/>
    <property type="match status" value="1"/>
</dbReference>
<dbReference type="InterPro" id="IPR026893">
    <property type="entry name" value="Tyr/Ser_Pase_IphP-type"/>
</dbReference>
<feature type="domain" description="Tyrosine specific protein phosphatases" evidence="1">
    <location>
        <begin position="140"/>
        <end position="178"/>
    </location>
</feature>
<accession>A0AAN6W9N5</accession>
<dbReference type="SUPFAM" id="SSF52799">
    <property type="entry name" value="(Phosphotyrosine protein) phosphatases II"/>
    <property type="match status" value="1"/>
</dbReference>
<dbReference type="AlphaFoldDB" id="A0AAN6W9N5"/>
<evidence type="ECO:0000259" key="1">
    <source>
        <dbReference type="PROSITE" id="PS50056"/>
    </source>
</evidence>
<protein>
    <submittedName>
        <fullName evidence="2">Protein-tyrosine phosphatase-like protein</fullName>
    </submittedName>
</protein>
<dbReference type="PANTHER" id="PTHR31126:SF1">
    <property type="entry name" value="TYROSINE SPECIFIC PROTEIN PHOSPHATASES DOMAIN-CONTAINING PROTEIN"/>
    <property type="match status" value="1"/>
</dbReference>
<evidence type="ECO:0000313" key="3">
    <source>
        <dbReference type="Proteomes" id="UP001302321"/>
    </source>
</evidence>
<reference evidence="2" key="1">
    <citation type="journal article" date="2023" name="Mol. Phylogenet. Evol.">
        <title>Genome-scale phylogeny and comparative genomics of the fungal order Sordariales.</title>
        <authorList>
            <person name="Hensen N."/>
            <person name="Bonometti L."/>
            <person name="Westerberg I."/>
            <person name="Brannstrom I.O."/>
            <person name="Guillou S."/>
            <person name="Cros-Aarteil S."/>
            <person name="Calhoun S."/>
            <person name="Haridas S."/>
            <person name="Kuo A."/>
            <person name="Mondo S."/>
            <person name="Pangilinan J."/>
            <person name="Riley R."/>
            <person name="LaButti K."/>
            <person name="Andreopoulos B."/>
            <person name="Lipzen A."/>
            <person name="Chen C."/>
            <person name="Yan M."/>
            <person name="Daum C."/>
            <person name="Ng V."/>
            <person name="Clum A."/>
            <person name="Steindorff A."/>
            <person name="Ohm R.A."/>
            <person name="Martin F."/>
            <person name="Silar P."/>
            <person name="Natvig D.O."/>
            <person name="Lalanne C."/>
            <person name="Gautier V."/>
            <person name="Ament-Velasquez S.L."/>
            <person name="Kruys A."/>
            <person name="Hutchinson M.I."/>
            <person name="Powell A.J."/>
            <person name="Barry K."/>
            <person name="Miller A.N."/>
            <person name="Grigoriev I.V."/>
            <person name="Debuchy R."/>
            <person name="Gladieux P."/>
            <person name="Hiltunen Thoren M."/>
            <person name="Johannesson H."/>
        </authorList>
    </citation>
    <scope>NUCLEOTIDE SEQUENCE</scope>
    <source>
        <strain evidence="2">CBS 892.96</strain>
    </source>
</reference>
<dbReference type="InterPro" id="IPR029021">
    <property type="entry name" value="Prot-tyrosine_phosphatase-like"/>
</dbReference>
<dbReference type="InterPro" id="IPR016130">
    <property type="entry name" value="Tyr_Pase_AS"/>
</dbReference>
<dbReference type="InterPro" id="IPR000387">
    <property type="entry name" value="Tyr_Pase_dom"/>
</dbReference>
<keyword evidence="3" id="KW-1185">Reference proteome</keyword>
<dbReference type="GO" id="GO:0004721">
    <property type="term" value="F:phosphoprotein phosphatase activity"/>
    <property type="evidence" value="ECO:0007669"/>
    <property type="project" value="InterPro"/>
</dbReference>
<comment type="caution">
    <text evidence="2">The sequence shown here is derived from an EMBL/GenBank/DDBJ whole genome shotgun (WGS) entry which is preliminary data.</text>
</comment>
<organism evidence="2 3">
    <name type="scientific">Triangularia setosa</name>
    <dbReference type="NCBI Taxonomy" id="2587417"/>
    <lineage>
        <taxon>Eukaryota</taxon>
        <taxon>Fungi</taxon>
        <taxon>Dikarya</taxon>
        <taxon>Ascomycota</taxon>
        <taxon>Pezizomycotina</taxon>
        <taxon>Sordariomycetes</taxon>
        <taxon>Sordariomycetidae</taxon>
        <taxon>Sordariales</taxon>
        <taxon>Podosporaceae</taxon>
        <taxon>Triangularia</taxon>
    </lineage>
</organism>
<dbReference type="Gene3D" id="3.90.190.10">
    <property type="entry name" value="Protein tyrosine phosphatase superfamily"/>
    <property type="match status" value="1"/>
</dbReference>
<dbReference type="FunFam" id="3.90.190.10:FF:000123">
    <property type="entry name" value="Similar to protein tyrosine/serine phosphatase"/>
    <property type="match status" value="1"/>
</dbReference>
<reference evidence="2" key="2">
    <citation type="submission" date="2023-05" db="EMBL/GenBank/DDBJ databases">
        <authorList>
            <consortium name="Lawrence Berkeley National Laboratory"/>
            <person name="Steindorff A."/>
            <person name="Hensen N."/>
            <person name="Bonometti L."/>
            <person name="Westerberg I."/>
            <person name="Brannstrom I.O."/>
            <person name="Guillou S."/>
            <person name="Cros-Aarteil S."/>
            <person name="Calhoun S."/>
            <person name="Haridas S."/>
            <person name="Kuo A."/>
            <person name="Mondo S."/>
            <person name="Pangilinan J."/>
            <person name="Riley R."/>
            <person name="Labutti K."/>
            <person name="Andreopoulos B."/>
            <person name="Lipzen A."/>
            <person name="Chen C."/>
            <person name="Yanf M."/>
            <person name="Daum C."/>
            <person name="Ng V."/>
            <person name="Clum A."/>
            <person name="Ohm R."/>
            <person name="Martin F."/>
            <person name="Silar P."/>
            <person name="Natvig D."/>
            <person name="Lalanne C."/>
            <person name="Gautier V."/>
            <person name="Ament-Velasquez S.L."/>
            <person name="Kruys A."/>
            <person name="Hutchinson M.I."/>
            <person name="Powell A.J."/>
            <person name="Barry K."/>
            <person name="Miller A.N."/>
            <person name="Grigoriev I.V."/>
            <person name="Debuchy R."/>
            <person name="Gladieux P."/>
            <person name="Thoren M.H."/>
            <person name="Johannesson H."/>
        </authorList>
    </citation>
    <scope>NUCLEOTIDE SEQUENCE</scope>
    <source>
        <strain evidence="2">CBS 892.96</strain>
    </source>
</reference>
<dbReference type="Proteomes" id="UP001302321">
    <property type="component" value="Unassembled WGS sequence"/>
</dbReference>
<dbReference type="PANTHER" id="PTHR31126">
    <property type="entry name" value="TYROSINE-PROTEIN PHOSPHATASE"/>
    <property type="match status" value="1"/>
</dbReference>
<dbReference type="PROSITE" id="PS00383">
    <property type="entry name" value="TYR_PHOSPHATASE_1"/>
    <property type="match status" value="1"/>
</dbReference>
<dbReference type="PROSITE" id="PS50056">
    <property type="entry name" value="TYR_PHOSPHATASE_2"/>
    <property type="match status" value="1"/>
</dbReference>
<proteinExistence type="predicted"/>